<evidence type="ECO:0000256" key="11">
    <source>
        <dbReference type="ARBA" id="ARBA00023136"/>
    </source>
</evidence>
<dbReference type="InterPro" id="IPR004299">
    <property type="entry name" value="MBOAT_fam"/>
</dbReference>
<evidence type="ECO:0000256" key="15">
    <source>
        <dbReference type="ARBA" id="ARBA00025707"/>
    </source>
</evidence>
<evidence type="ECO:0000256" key="19">
    <source>
        <dbReference type="SAM" id="Phobius"/>
    </source>
</evidence>
<evidence type="ECO:0000256" key="7">
    <source>
        <dbReference type="ARBA" id="ARBA00022692"/>
    </source>
</evidence>
<feature type="transmembrane region" description="Helical" evidence="19">
    <location>
        <begin position="89"/>
        <end position="108"/>
    </location>
</feature>
<evidence type="ECO:0000256" key="8">
    <source>
        <dbReference type="ARBA" id="ARBA00022824"/>
    </source>
</evidence>
<evidence type="ECO:0000256" key="14">
    <source>
        <dbReference type="ARBA" id="ARBA00023315"/>
    </source>
</evidence>
<evidence type="ECO:0000313" key="20">
    <source>
        <dbReference type="EnsemblMetazoa" id="CJA02898.1"/>
    </source>
</evidence>
<evidence type="ECO:0000256" key="13">
    <source>
        <dbReference type="ARBA" id="ARBA00023264"/>
    </source>
</evidence>
<keyword evidence="21" id="KW-1185">Reference proteome</keyword>
<evidence type="ECO:0000256" key="18">
    <source>
        <dbReference type="ARBA" id="ARBA00039721"/>
    </source>
</evidence>
<name>A0A8R1HK29_CAEJA</name>
<proteinExistence type="inferred from homology"/>
<keyword evidence="6" id="KW-0808">Transferase</keyword>
<keyword evidence="10" id="KW-0443">Lipid metabolism</keyword>
<dbReference type="GO" id="GO:0016020">
    <property type="term" value="C:membrane"/>
    <property type="evidence" value="ECO:0007669"/>
    <property type="project" value="UniProtKB-SubCell"/>
</dbReference>
<evidence type="ECO:0000256" key="17">
    <source>
        <dbReference type="ARBA" id="ARBA00038923"/>
    </source>
</evidence>
<evidence type="ECO:0000313" key="21">
    <source>
        <dbReference type="Proteomes" id="UP000005237"/>
    </source>
</evidence>
<dbReference type="EC" id="2.3.1.23" evidence="16"/>
<comment type="pathway">
    <text evidence="15">Phospholipid metabolism.</text>
</comment>
<dbReference type="GO" id="GO:0005783">
    <property type="term" value="C:endoplasmic reticulum"/>
    <property type="evidence" value="ECO:0007669"/>
    <property type="project" value="UniProtKB-SubCell"/>
</dbReference>
<comment type="pathway">
    <text evidence="3">Lipid metabolism; phospholipid metabolism.</text>
</comment>
<dbReference type="InterPro" id="IPR049941">
    <property type="entry name" value="LPLAT_7/PORCN-like"/>
</dbReference>
<evidence type="ECO:0000256" key="10">
    <source>
        <dbReference type="ARBA" id="ARBA00023098"/>
    </source>
</evidence>
<keyword evidence="7 19" id="KW-0812">Transmembrane</keyword>
<dbReference type="EnsemblMetazoa" id="CJA02898.1">
    <property type="protein sequence ID" value="CJA02898.1"/>
    <property type="gene ID" value="WBGene00122102"/>
</dbReference>
<comment type="subcellular location">
    <subcellularLocation>
        <location evidence="2">Endoplasmic reticulum</location>
    </subcellularLocation>
    <subcellularLocation>
        <location evidence="1">Membrane</location>
        <topology evidence="1">Multi-pass membrane protein</topology>
    </subcellularLocation>
</comment>
<dbReference type="Proteomes" id="UP000005237">
    <property type="component" value="Unassembled WGS sequence"/>
</dbReference>
<evidence type="ECO:0000256" key="12">
    <source>
        <dbReference type="ARBA" id="ARBA00023209"/>
    </source>
</evidence>
<evidence type="ECO:0000256" key="1">
    <source>
        <dbReference type="ARBA" id="ARBA00004141"/>
    </source>
</evidence>
<dbReference type="PANTHER" id="PTHR13906:SF14">
    <property type="entry name" value="LYSOPHOSPHOLIPID ACYLTRANSFERASE 5"/>
    <property type="match status" value="1"/>
</dbReference>
<sequence length="472" mass="54016">MGVVGALSEATSASEDALRLLISVLAGYPLAVVHRTYFYNKPSTVQHWFFAIVGASLWFFNCGTAIVHALGAIVAAFLITNFIPGTNASIYAAHVCFLGHLLIGYWFSETDSYDITWTTPFCIMTLRFIGLVMDVYDGRQPTDALKSDQRQTAIVDSPGILEIAAFGFFFQGTLVGPQFSLSKFRSFVDGDWLQDKKPPKSAFLPSIGRFLAGCTYMVLHQWGQFWIPDAFFNSDAYFNLSFFWRWTWVTFWFRLTMYKYCAMWLITEGASILSGLGHNGKDIEGNDRWDGVRDLHIIKWETGHDYNSVVESFNCGTNTFAKNHIHRRLRWLNNKLASHVLTLSYLAIWHGYHLGYFLLFGVELGCVQAQNQLYALIKRTPGWTEAISRPIARPIIWLFGKVTISYSMSFAFLMFGLIKTKYWIGPVKSLYFIGFLIYFVFWPILHAFLLRVLPRETKKTTSMKVDDEKKHI</sequence>
<dbReference type="EC" id="2.3.1.n6" evidence="17"/>
<keyword evidence="14" id="KW-0012">Acyltransferase</keyword>
<keyword evidence="12" id="KW-0594">Phospholipid biosynthesis</keyword>
<reference evidence="20" key="2">
    <citation type="submission" date="2022-06" db="UniProtKB">
        <authorList>
            <consortium name="EnsemblMetazoa"/>
        </authorList>
    </citation>
    <scope>IDENTIFICATION</scope>
    <source>
        <strain evidence="20">DF5081</strain>
    </source>
</reference>
<evidence type="ECO:0000256" key="5">
    <source>
        <dbReference type="ARBA" id="ARBA00022516"/>
    </source>
</evidence>
<dbReference type="GO" id="GO:0030258">
    <property type="term" value="P:lipid modification"/>
    <property type="evidence" value="ECO:0007669"/>
    <property type="project" value="TreeGrafter"/>
</dbReference>
<evidence type="ECO:0000256" key="6">
    <source>
        <dbReference type="ARBA" id="ARBA00022679"/>
    </source>
</evidence>
<accession>A0A8R1HK29</accession>
<dbReference type="AlphaFoldDB" id="A0A8R1HK29"/>
<reference evidence="21" key="1">
    <citation type="submission" date="2010-08" db="EMBL/GenBank/DDBJ databases">
        <authorList>
            <consortium name="Caenorhabditis japonica Sequencing Consortium"/>
            <person name="Wilson R.K."/>
        </authorList>
    </citation>
    <scope>NUCLEOTIDE SEQUENCE [LARGE SCALE GENOMIC DNA]</scope>
    <source>
        <strain evidence="21">DF5081</strain>
    </source>
</reference>
<keyword evidence="5" id="KW-0444">Lipid biosynthesis</keyword>
<comment type="similarity">
    <text evidence="4">Belongs to the membrane-bound acyltransferase family.</text>
</comment>
<dbReference type="GO" id="GO:0071617">
    <property type="term" value="F:lysophospholipid acyltransferase activity"/>
    <property type="evidence" value="ECO:0007669"/>
    <property type="project" value="TreeGrafter"/>
</dbReference>
<dbReference type="PANTHER" id="PTHR13906">
    <property type="entry name" value="PORCUPINE"/>
    <property type="match status" value="1"/>
</dbReference>
<dbReference type="Pfam" id="PF03062">
    <property type="entry name" value="MBOAT"/>
    <property type="match status" value="1"/>
</dbReference>
<evidence type="ECO:0000256" key="3">
    <source>
        <dbReference type="ARBA" id="ARBA00005074"/>
    </source>
</evidence>
<feature type="transmembrane region" description="Helical" evidence="19">
    <location>
        <begin position="430"/>
        <end position="453"/>
    </location>
</feature>
<evidence type="ECO:0000256" key="16">
    <source>
        <dbReference type="ARBA" id="ARBA00026120"/>
    </source>
</evidence>
<evidence type="ECO:0000256" key="2">
    <source>
        <dbReference type="ARBA" id="ARBA00004240"/>
    </source>
</evidence>
<feature type="transmembrane region" description="Helical" evidence="19">
    <location>
        <begin position="50"/>
        <end position="83"/>
    </location>
</feature>
<feature type="transmembrane region" description="Helical" evidence="19">
    <location>
        <begin position="20"/>
        <end position="38"/>
    </location>
</feature>
<dbReference type="GO" id="GO:0047184">
    <property type="term" value="F:1-acylglycerophosphocholine O-acyltransferase activity"/>
    <property type="evidence" value="ECO:0007669"/>
    <property type="project" value="UniProtKB-EC"/>
</dbReference>
<protein>
    <recommendedName>
        <fullName evidence="18">Lysophospholipid acyltransferase 5</fullName>
        <ecNumber evidence="16">2.3.1.23</ecNumber>
        <ecNumber evidence="17">2.3.1.n6</ecNumber>
    </recommendedName>
</protein>
<keyword evidence="9 19" id="KW-1133">Transmembrane helix</keyword>
<evidence type="ECO:0000256" key="4">
    <source>
        <dbReference type="ARBA" id="ARBA00010323"/>
    </source>
</evidence>
<keyword evidence="13" id="KW-1208">Phospholipid metabolism</keyword>
<organism evidence="20 21">
    <name type="scientific">Caenorhabditis japonica</name>
    <dbReference type="NCBI Taxonomy" id="281687"/>
    <lineage>
        <taxon>Eukaryota</taxon>
        <taxon>Metazoa</taxon>
        <taxon>Ecdysozoa</taxon>
        <taxon>Nematoda</taxon>
        <taxon>Chromadorea</taxon>
        <taxon>Rhabditida</taxon>
        <taxon>Rhabditina</taxon>
        <taxon>Rhabditomorpha</taxon>
        <taxon>Rhabditoidea</taxon>
        <taxon>Rhabditidae</taxon>
        <taxon>Peloderinae</taxon>
        <taxon>Caenorhabditis</taxon>
    </lineage>
</organism>
<feature type="transmembrane region" description="Helical" evidence="19">
    <location>
        <begin position="398"/>
        <end position="418"/>
    </location>
</feature>
<keyword evidence="11 19" id="KW-0472">Membrane</keyword>
<dbReference type="GO" id="GO:0006656">
    <property type="term" value="P:phosphatidylcholine biosynthetic process"/>
    <property type="evidence" value="ECO:0007669"/>
    <property type="project" value="TreeGrafter"/>
</dbReference>
<evidence type="ECO:0000256" key="9">
    <source>
        <dbReference type="ARBA" id="ARBA00022989"/>
    </source>
</evidence>
<keyword evidence="8" id="KW-0256">Endoplasmic reticulum</keyword>